<evidence type="ECO:0000313" key="1">
    <source>
        <dbReference type="EMBL" id="CBJ29455.1"/>
    </source>
</evidence>
<gene>
    <name evidence="1" type="ORF">Esi_0147_0034</name>
</gene>
<accession>D7FKQ6</accession>
<protein>
    <submittedName>
        <fullName evidence="1">Uncharacterized protein</fullName>
    </submittedName>
</protein>
<keyword evidence="2" id="KW-1185">Reference proteome</keyword>
<dbReference type="Proteomes" id="UP000002630">
    <property type="component" value="Linkage Group LG11"/>
</dbReference>
<sequence length="22" mass="2610">MVSVRMRRSAAPLDRQLLLLQR</sequence>
<dbReference type="EMBL" id="FN649736">
    <property type="protein sequence ID" value="CBJ29455.1"/>
    <property type="molecule type" value="Genomic_DNA"/>
</dbReference>
<name>D7FKQ6_ECTSI</name>
<organism evidence="1 2">
    <name type="scientific">Ectocarpus siliculosus</name>
    <name type="common">Brown alga</name>
    <name type="synonym">Conferva siliculosa</name>
    <dbReference type="NCBI Taxonomy" id="2880"/>
    <lineage>
        <taxon>Eukaryota</taxon>
        <taxon>Sar</taxon>
        <taxon>Stramenopiles</taxon>
        <taxon>Ochrophyta</taxon>
        <taxon>PX clade</taxon>
        <taxon>Phaeophyceae</taxon>
        <taxon>Ectocarpales</taxon>
        <taxon>Ectocarpaceae</taxon>
        <taxon>Ectocarpus</taxon>
    </lineage>
</organism>
<reference evidence="1 2" key="1">
    <citation type="journal article" date="2010" name="Nature">
        <title>The Ectocarpus genome and the independent evolution of multicellularity in brown algae.</title>
        <authorList>
            <person name="Cock J.M."/>
            <person name="Sterck L."/>
            <person name="Rouze P."/>
            <person name="Scornet D."/>
            <person name="Allen A.E."/>
            <person name="Amoutzias G."/>
            <person name="Anthouard V."/>
            <person name="Artiguenave F."/>
            <person name="Aury J.M."/>
            <person name="Badger J.H."/>
            <person name="Beszteri B."/>
            <person name="Billiau K."/>
            <person name="Bonnet E."/>
            <person name="Bothwell J.H."/>
            <person name="Bowler C."/>
            <person name="Boyen C."/>
            <person name="Brownlee C."/>
            <person name="Carrano C.J."/>
            <person name="Charrier B."/>
            <person name="Cho G.Y."/>
            <person name="Coelho S.M."/>
            <person name="Collen J."/>
            <person name="Corre E."/>
            <person name="Da Silva C."/>
            <person name="Delage L."/>
            <person name="Delaroque N."/>
            <person name="Dittami S.M."/>
            <person name="Doulbeau S."/>
            <person name="Elias M."/>
            <person name="Farnham G."/>
            <person name="Gachon C.M."/>
            <person name="Gschloessl B."/>
            <person name="Heesch S."/>
            <person name="Jabbari K."/>
            <person name="Jubin C."/>
            <person name="Kawai H."/>
            <person name="Kimura K."/>
            <person name="Kloareg B."/>
            <person name="Kupper F.C."/>
            <person name="Lang D."/>
            <person name="Le Bail A."/>
            <person name="Leblanc C."/>
            <person name="Lerouge P."/>
            <person name="Lohr M."/>
            <person name="Lopez P.J."/>
            <person name="Martens C."/>
            <person name="Maumus F."/>
            <person name="Michel G."/>
            <person name="Miranda-Saavedra D."/>
            <person name="Morales J."/>
            <person name="Moreau H."/>
            <person name="Motomura T."/>
            <person name="Nagasato C."/>
            <person name="Napoli C.A."/>
            <person name="Nelson D.R."/>
            <person name="Nyvall-Collen P."/>
            <person name="Peters A.F."/>
            <person name="Pommier C."/>
            <person name="Potin P."/>
            <person name="Poulain J."/>
            <person name="Quesneville H."/>
            <person name="Read B."/>
            <person name="Rensing S.A."/>
            <person name="Ritter A."/>
            <person name="Rousvoal S."/>
            <person name="Samanta M."/>
            <person name="Samson G."/>
            <person name="Schroeder D.C."/>
            <person name="Segurens B."/>
            <person name="Strittmatter M."/>
            <person name="Tonon T."/>
            <person name="Tregear J.W."/>
            <person name="Valentin K."/>
            <person name="von Dassow P."/>
            <person name="Yamagishi T."/>
            <person name="Van de Peer Y."/>
            <person name="Wincker P."/>
        </authorList>
    </citation>
    <scope>NUCLEOTIDE SEQUENCE [LARGE SCALE GENOMIC DNA]</scope>
    <source>
        <strain evidence="2">Ec32 / CCAP1310/4</strain>
    </source>
</reference>
<proteinExistence type="predicted"/>
<dbReference type="InParanoid" id="D7FKQ6"/>
<dbReference type="AlphaFoldDB" id="D7FKQ6"/>
<evidence type="ECO:0000313" key="2">
    <source>
        <dbReference type="Proteomes" id="UP000002630"/>
    </source>
</evidence>
<dbReference type="EMBL" id="FN648046">
    <property type="protein sequence ID" value="CBJ29455.1"/>
    <property type="molecule type" value="Genomic_DNA"/>
</dbReference>